<protein>
    <recommendedName>
        <fullName evidence="2">ABC transporter domain-containing protein</fullName>
    </recommendedName>
</protein>
<dbReference type="Pfam" id="PF00005">
    <property type="entry name" value="ABC_tran"/>
    <property type="match status" value="1"/>
</dbReference>
<organism evidence="3 4">
    <name type="scientific">Aegilops tauschii subsp. strangulata</name>
    <name type="common">Goatgrass</name>
    <dbReference type="NCBI Taxonomy" id="200361"/>
    <lineage>
        <taxon>Eukaryota</taxon>
        <taxon>Viridiplantae</taxon>
        <taxon>Streptophyta</taxon>
        <taxon>Embryophyta</taxon>
        <taxon>Tracheophyta</taxon>
        <taxon>Spermatophyta</taxon>
        <taxon>Magnoliopsida</taxon>
        <taxon>Liliopsida</taxon>
        <taxon>Poales</taxon>
        <taxon>Poaceae</taxon>
        <taxon>BOP clade</taxon>
        <taxon>Pooideae</taxon>
        <taxon>Triticodae</taxon>
        <taxon>Triticeae</taxon>
        <taxon>Triticinae</taxon>
        <taxon>Aegilops</taxon>
    </lineage>
</organism>
<feature type="domain" description="ABC transporter" evidence="2">
    <location>
        <begin position="2"/>
        <end position="116"/>
    </location>
</feature>
<dbReference type="GO" id="GO:0005319">
    <property type="term" value="F:lipid transporter activity"/>
    <property type="evidence" value="ECO:0007669"/>
    <property type="project" value="TreeGrafter"/>
</dbReference>
<dbReference type="GO" id="GO:0140359">
    <property type="term" value="F:ABC-type transporter activity"/>
    <property type="evidence" value="ECO:0007669"/>
    <property type="project" value="InterPro"/>
</dbReference>
<dbReference type="InterPro" id="IPR003439">
    <property type="entry name" value="ABC_transporter-like_ATP-bd"/>
</dbReference>
<dbReference type="Proteomes" id="UP000015105">
    <property type="component" value="Chromosome 7D"/>
</dbReference>
<reference evidence="3" key="5">
    <citation type="journal article" date="2021" name="G3 (Bethesda)">
        <title>Aegilops tauschii genome assembly Aet v5.0 features greater sequence contiguity and improved annotation.</title>
        <authorList>
            <person name="Wang L."/>
            <person name="Zhu T."/>
            <person name="Rodriguez J.C."/>
            <person name="Deal K.R."/>
            <person name="Dubcovsky J."/>
            <person name="McGuire P.E."/>
            <person name="Lux T."/>
            <person name="Spannagl M."/>
            <person name="Mayer K.F.X."/>
            <person name="Baldrich P."/>
            <person name="Meyers B.C."/>
            <person name="Huo N."/>
            <person name="Gu Y.Q."/>
            <person name="Zhou H."/>
            <person name="Devos K.M."/>
            <person name="Bennetzen J.L."/>
            <person name="Unver T."/>
            <person name="Budak H."/>
            <person name="Gulick P.J."/>
            <person name="Galiba G."/>
            <person name="Kalapos B."/>
            <person name="Nelson D.R."/>
            <person name="Li P."/>
            <person name="You F.M."/>
            <person name="Luo M.C."/>
            <person name="Dvorak J."/>
        </authorList>
    </citation>
    <scope>NUCLEOTIDE SEQUENCE [LARGE SCALE GENOMIC DNA]</scope>
    <source>
        <strain evidence="3">cv. AL8/78</strain>
    </source>
</reference>
<keyword evidence="4" id="KW-1185">Reference proteome</keyword>
<dbReference type="EnsemblPlants" id="AET7Gv20885000.21">
    <property type="protein sequence ID" value="AET7Gv20885000.21"/>
    <property type="gene ID" value="AET7Gv20885000"/>
</dbReference>
<dbReference type="InterPro" id="IPR027417">
    <property type="entry name" value="P-loop_NTPase"/>
</dbReference>
<dbReference type="PANTHER" id="PTHR19229:SF257">
    <property type="entry name" value="OS06G0589300 PROTEIN"/>
    <property type="match status" value="1"/>
</dbReference>
<evidence type="ECO:0000259" key="2">
    <source>
        <dbReference type="Pfam" id="PF00005"/>
    </source>
</evidence>
<proteinExistence type="inferred from homology"/>
<reference evidence="4" key="1">
    <citation type="journal article" date="2014" name="Science">
        <title>Ancient hybridizations among the ancestral genomes of bread wheat.</title>
        <authorList>
            <consortium name="International Wheat Genome Sequencing Consortium,"/>
            <person name="Marcussen T."/>
            <person name="Sandve S.R."/>
            <person name="Heier L."/>
            <person name="Spannagl M."/>
            <person name="Pfeifer M."/>
            <person name="Jakobsen K.S."/>
            <person name="Wulff B.B."/>
            <person name="Steuernagel B."/>
            <person name="Mayer K.F."/>
            <person name="Olsen O.A."/>
        </authorList>
    </citation>
    <scope>NUCLEOTIDE SEQUENCE [LARGE SCALE GENOMIC DNA]</scope>
    <source>
        <strain evidence="4">cv. AL8/78</strain>
    </source>
</reference>
<dbReference type="InterPro" id="IPR026082">
    <property type="entry name" value="ABCA"/>
</dbReference>
<dbReference type="GO" id="GO:0016020">
    <property type="term" value="C:membrane"/>
    <property type="evidence" value="ECO:0007669"/>
    <property type="project" value="InterPro"/>
</dbReference>
<dbReference type="SUPFAM" id="SSF52540">
    <property type="entry name" value="P-loop containing nucleoside triphosphate hydrolases"/>
    <property type="match status" value="2"/>
</dbReference>
<dbReference type="AlphaFoldDB" id="A0A453SBV3"/>
<reference evidence="3" key="3">
    <citation type="journal article" date="2017" name="Nature">
        <title>Genome sequence of the progenitor of the wheat D genome Aegilops tauschii.</title>
        <authorList>
            <person name="Luo M.C."/>
            <person name="Gu Y.Q."/>
            <person name="Puiu D."/>
            <person name="Wang H."/>
            <person name="Twardziok S.O."/>
            <person name="Deal K.R."/>
            <person name="Huo N."/>
            <person name="Zhu T."/>
            <person name="Wang L."/>
            <person name="Wang Y."/>
            <person name="McGuire P.E."/>
            <person name="Liu S."/>
            <person name="Long H."/>
            <person name="Ramasamy R.K."/>
            <person name="Rodriguez J.C."/>
            <person name="Van S.L."/>
            <person name="Yuan L."/>
            <person name="Wang Z."/>
            <person name="Xia Z."/>
            <person name="Xiao L."/>
            <person name="Anderson O.D."/>
            <person name="Ouyang S."/>
            <person name="Liang Y."/>
            <person name="Zimin A.V."/>
            <person name="Pertea G."/>
            <person name="Qi P."/>
            <person name="Bennetzen J.L."/>
            <person name="Dai X."/>
            <person name="Dawson M.W."/>
            <person name="Muller H.G."/>
            <person name="Kugler K."/>
            <person name="Rivarola-Duarte L."/>
            <person name="Spannagl M."/>
            <person name="Mayer K.F.X."/>
            <person name="Lu F.H."/>
            <person name="Bevan M.W."/>
            <person name="Leroy P."/>
            <person name="Li P."/>
            <person name="You F.M."/>
            <person name="Sun Q."/>
            <person name="Liu Z."/>
            <person name="Lyons E."/>
            <person name="Wicker T."/>
            <person name="Salzberg S.L."/>
            <person name="Devos K.M."/>
            <person name="Dvorak J."/>
        </authorList>
    </citation>
    <scope>NUCLEOTIDE SEQUENCE [LARGE SCALE GENOMIC DNA]</scope>
    <source>
        <strain evidence="3">cv. AL8/78</strain>
    </source>
</reference>
<dbReference type="GO" id="GO:0005524">
    <property type="term" value="F:ATP binding"/>
    <property type="evidence" value="ECO:0007669"/>
    <property type="project" value="InterPro"/>
</dbReference>
<evidence type="ECO:0000313" key="4">
    <source>
        <dbReference type="Proteomes" id="UP000015105"/>
    </source>
</evidence>
<dbReference type="CDD" id="cd03263">
    <property type="entry name" value="ABC_subfamily_A"/>
    <property type="match status" value="1"/>
</dbReference>
<dbReference type="PANTHER" id="PTHR19229">
    <property type="entry name" value="ATP-BINDING CASSETTE TRANSPORTER SUBFAMILY A ABCA"/>
    <property type="match status" value="1"/>
</dbReference>
<dbReference type="Gramene" id="AET7Gv20885000.21">
    <property type="protein sequence ID" value="AET7Gv20885000.21"/>
    <property type="gene ID" value="AET7Gv20885000"/>
</dbReference>
<evidence type="ECO:0000313" key="3">
    <source>
        <dbReference type="EnsemblPlants" id="AET7Gv20885000.21"/>
    </source>
</evidence>
<evidence type="ECO:0000256" key="1">
    <source>
        <dbReference type="ARBA" id="ARBA00008526"/>
    </source>
</evidence>
<dbReference type="Gene3D" id="3.40.50.300">
    <property type="entry name" value="P-loop containing nucleotide triphosphate hydrolases"/>
    <property type="match status" value="1"/>
</dbReference>
<dbReference type="GO" id="GO:0016887">
    <property type="term" value="F:ATP hydrolysis activity"/>
    <property type="evidence" value="ECO:0007669"/>
    <property type="project" value="InterPro"/>
</dbReference>
<reference evidence="4" key="2">
    <citation type="journal article" date="2017" name="Nat. Plants">
        <title>The Aegilops tauschii genome reveals multiple impacts of transposons.</title>
        <authorList>
            <person name="Zhao G."/>
            <person name="Zou C."/>
            <person name="Li K."/>
            <person name="Wang K."/>
            <person name="Li T."/>
            <person name="Gao L."/>
            <person name="Zhang X."/>
            <person name="Wang H."/>
            <person name="Yang Z."/>
            <person name="Liu X."/>
            <person name="Jiang W."/>
            <person name="Mao L."/>
            <person name="Kong X."/>
            <person name="Jiao Y."/>
            <person name="Jia J."/>
        </authorList>
    </citation>
    <scope>NUCLEOTIDE SEQUENCE [LARGE SCALE GENOMIC DNA]</scope>
    <source>
        <strain evidence="4">cv. AL8/78</strain>
    </source>
</reference>
<accession>A0A453SBV3</accession>
<name>A0A453SBV3_AEGTS</name>
<dbReference type="Pfam" id="PF24526">
    <property type="entry name" value="ABCA12_C"/>
    <property type="match status" value="1"/>
</dbReference>
<reference evidence="3" key="4">
    <citation type="submission" date="2019-03" db="UniProtKB">
        <authorList>
            <consortium name="EnsemblPlants"/>
        </authorList>
    </citation>
    <scope>IDENTIFICATION</scope>
</reference>
<comment type="similarity">
    <text evidence="1">Belongs to the ABC transporter superfamily. ABCA family. CPR flippase (TC 3.A.1.211) subfamily.</text>
</comment>
<sequence>MIGFSKPTSGNAFVQDFSIHTDMENIYNSMGVCPQNDMLWEMLTGREHLQFYGRLKSLSGSALDLAVEESLRSVNLLLGGAADKQVRKYSGGMKRRLSIAISLIGDAKVVYMDEPSTGLDPASRKSLWTAVKQAKQDRAIILTSNLQPMSIPSLALGHSCFPSMVAIKPLVLFGIFAAHSMEEAEVLCDRLCIMVDGRLQCIGRPKELIARYGGYYVLTMTTSSEFEREVEDLALKLLPNARKVYHLSGTQKYELSKQQVRIADVFMAVENLKRRVEVQAWGLADTTMEDVFVKVATGAQSSDELS</sequence>